<keyword evidence="1" id="KW-0472">Membrane</keyword>
<protein>
    <submittedName>
        <fullName evidence="2">Uncharacterized protein</fullName>
    </submittedName>
</protein>
<comment type="caution">
    <text evidence="2">The sequence shown here is derived from an EMBL/GenBank/DDBJ whole genome shotgun (WGS) entry which is preliminary data.</text>
</comment>
<keyword evidence="1" id="KW-0812">Transmembrane</keyword>
<evidence type="ECO:0000313" key="2">
    <source>
        <dbReference type="EMBL" id="KAF3574198.1"/>
    </source>
</evidence>
<reference evidence="2" key="1">
    <citation type="submission" date="2019-12" db="EMBL/GenBank/DDBJ databases">
        <title>Genome sequencing and annotation of Brassica cretica.</title>
        <authorList>
            <person name="Studholme D.J."/>
            <person name="Sarris P."/>
        </authorList>
    </citation>
    <scope>NUCLEOTIDE SEQUENCE</scope>
    <source>
        <strain evidence="2">PFS-109/04</strain>
        <tissue evidence="2">Leaf</tissue>
    </source>
</reference>
<evidence type="ECO:0000313" key="3">
    <source>
        <dbReference type="Proteomes" id="UP000712600"/>
    </source>
</evidence>
<evidence type="ECO:0000256" key="1">
    <source>
        <dbReference type="SAM" id="Phobius"/>
    </source>
</evidence>
<accession>A0A8S9RLQ6</accession>
<dbReference type="AlphaFoldDB" id="A0A8S9RLQ6"/>
<gene>
    <name evidence="2" type="ORF">F2Q69_00063160</name>
</gene>
<proteinExistence type="predicted"/>
<feature type="transmembrane region" description="Helical" evidence="1">
    <location>
        <begin position="36"/>
        <end position="57"/>
    </location>
</feature>
<name>A0A8S9RLQ6_BRACR</name>
<dbReference type="Proteomes" id="UP000712600">
    <property type="component" value="Unassembled WGS sequence"/>
</dbReference>
<keyword evidence="1" id="KW-1133">Transmembrane helix</keyword>
<dbReference type="EMBL" id="QGKX02000095">
    <property type="protein sequence ID" value="KAF3574198.1"/>
    <property type="molecule type" value="Genomic_DNA"/>
</dbReference>
<organism evidence="2 3">
    <name type="scientific">Brassica cretica</name>
    <name type="common">Mustard</name>
    <dbReference type="NCBI Taxonomy" id="69181"/>
    <lineage>
        <taxon>Eukaryota</taxon>
        <taxon>Viridiplantae</taxon>
        <taxon>Streptophyta</taxon>
        <taxon>Embryophyta</taxon>
        <taxon>Tracheophyta</taxon>
        <taxon>Spermatophyta</taxon>
        <taxon>Magnoliopsida</taxon>
        <taxon>eudicotyledons</taxon>
        <taxon>Gunneridae</taxon>
        <taxon>Pentapetalae</taxon>
        <taxon>rosids</taxon>
        <taxon>malvids</taxon>
        <taxon>Brassicales</taxon>
        <taxon>Brassicaceae</taxon>
        <taxon>Brassiceae</taxon>
        <taxon>Brassica</taxon>
    </lineage>
</organism>
<feature type="transmembrane region" description="Helical" evidence="1">
    <location>
        <begin position="88"/>
        <end position="111"/>
    </location>
</feature>
<sequence>MTGTTVADAMPTATVLQGHPSLFHTWWTNKNLQYDLVMSFILIILNRVAWFGPIVLVEAYDMYIVGRICHIFGFAILLHLLYCISPRLTLWSGIPCSLWFLAAFIEPLYTVHLPPVFEDFRNCWKFVNAEQVRVVTV</sequence>
<feature type="transmembrane region" description="Helical" evidence="1">
    <location>
        <begin position="64"/>
        <end position="82"/>
    </location>
</feature>